<feature type="domain" description="AAA" evidence="1">
    <location>
        <begin position="71"/>
        <end position="230"/>
    </location>
</feature>
<dbReference type="Proteomes" id="UP001223646">
    <property type="component" value="Unassembled WGS sequence"/>
</dbReference>
<evidence type="ECO:0000313" key="3">
    <source>
        <dbReference type="Proteomes" id="UP001223646"/>
    </source>
</evidence>
<organism evidence="2 3">
    <name type="scientific">Corynebacterium amycolatum</name>
    <dbReference type="NCBI Taxonomy" id="43765"/>
    <lineage>
        <taxon>Bacteria</taxon>
        <taxon>Bacillati</taxon>
        <taxon>Actinomycetota</taxon>
        <taxon>Actinomycetes</taxon>
        <taxon>Mycobacteriales</taxon>
        <taxon>Corynebacteriaceae</taxon>
        <taxon>Corynebacterium</taxon>
    </lineage>
</organism>
<reference evidence="2" key="1">
    <citation type="submission" date="2023-05" db="EMBL/GenBank/DDBJ databases">
        <authorList>
            <person name="Du J."/>
        </authorList>
    </citation>
    <scope>NUCLEOTIDE SEQUENCE</scope>
    <source>
        <strain evidence="2">UMB1064</strain>
    </source>
</reference>
<evidence type="ECO:0000259" key="1">
    <source>
        <dbReference type="Pfam" id="PF13614"/>
    </source>
</evidence>
<accession>A0AAW9SPS6</accession>
<sequence length="318" mass="34200">MTSTKHAVTHTVSVSDLAVSLNSRQAPQSGWRSWVHKATWGAISPRESSSARKQRELIERVRQPIYGDYNIAVVSVKGGVGKTSTTMCLGATLASLRSDRIVAIDANPDFGTLGARVTAANPASIRDLLRAPDTDKYAQVRAYTSHTPSRLEVVGSDQNPTSTIALSDGEYCAALDILRRHYNVSLTDCGTGLTQPIAASILSAANCLVLVTTPALDGVKSAWTTLDWLSAHGFERLVSTTVVVVNELNKQGLSTETVHELFAQRCRAVQVIPYDPHIANGANIELDNLQPATTQSYLELAAMIADDFAPTTGRHSFV</sequence>
<gene>
    <name evidence="2" type="ORF">QP460_000240</name>
</gene>
<dbReference type="InterPro" id="IPR025669">
    <property type="entry name" value="AAA_dom"/>
</dbReference>
<dbReference type="Pfam" id="PF13614">
    <property type="entry name" value="AAA_31"/>
    <property type="match status" value="1"/>
</dbReference>
<dbReference type="GO" id="GO:0016887">
    <property type="term" value="F:ATP hydrolysis activity"/>
    <property type="evidence" value="ECO:0007669"/>
    <property type="project" value="TreeGrafter"/>
</dbReference>
<proteinExistence type="predicted"/>
<dbReference type="GO" id="GO:0009898">
    <property type="term" value="C:cytoplasmic side of plasma membrane"/>
    <property type="evidence" value="ECO:0007669"/>
    <property type="project" value="TreeGrafter"/>
</dbReference>
<dbReference type="InterPro" id="IPR027417">
    <property type="entry name" value="P-loop_NTPase"/>
</dbReference>
<evidence type="ECO:0000313" key="2">
    <source>
        <dbReference type="EMBL" id="MEO3716023.1"/>
    </source>
</evidence>
<dbReference type="GO" id="GO:0051782">
    <property type="term" value="P:negative regulation of cell division"/>
    <property type="evidence" value="ECO:0007669"/>
    <property type="project" value="TreeGrafter"/>
</dbReference>
<name>A0AAW9SPS6_CORAY</name>
<dbReference type="SUPFAM" id="SSF52540">
    <property type="entry name" value="P-loop containing nucleoside triphosphate hydrolases"/>
    <property type="match status" value="1"/>
</dbReference>
<comment type="caution">
    <text evidence="2">The sequence shown here is derived from an EMBL/GenBank/DDBJ whole genome shotgun (WGS) entry which is preliminary data.</text>
</comment>
<dbReference type="InterPro" id="IPR050625">
    <property type="entry name" value="ParA/MinD_ATPase"/>
</dbReference>
<dbReference type="EMBL" id="JASOOY020000001">
    <property type="protein sequence ID" value="MEO3716023.1"/>
    <property type="molecule type" value="Genomic_DNA"/>
</dbReference>
<dbReference type="PANTHER" id="PTHR43384">
    <property type="entry name" value="SEPTUM SITE-DETERMINING PROTEIN MIND HOMOLOG, CHLOROPLASTIC-RELATED"/>
    <property type="match status" value="1"/>
</dbReference>
<dbReference type="RefSeq" id="WP_284827080.1">
    <property type="nucleotide sequence ID" value="NZ_JASOOY020000001.1"/>
</dbReference>
<dbReference type="PANTHER" id="PTHR43384:SF14">
    <property type="entry name" value="ESX-1 SECRETION-ASSOCIATED PROTEIN ESPI"/>
    <property type="match status" value="1"/>
</dbReference>
<dbReference type="Gene3D" id="3.40.50.300">
    <property type="entry name" value="P-loop containing nucleotide triphosphate hydrolases"/>
    <property type="match status" value="1"/>
</dbReference>
<reference evidence="2" key="2">
    <citation type="submission" date="2024-05" db="EMBL/GenBank/DDBJ databases">
        <authorList>
            <person name="Wolfe A."/>
        </authorList>
    </citation>
    <scope>NUCLEOTIDE SEQUENCE</scope>
    <source>
        <strain evidence="2">UMB1064</strain>
    </source>
</reference>
<dbReference type="GO" id="GO:0005524">
    <property type="term" value="F:ATP binding"/>
    <property type="evidence" value="ECO:0007669"/>
    <property type="project" value="TreeGrafter"/>
</dbReference>
<protein>
    <submittedName>
        <fullName evidence="2">MinD/ParA family protein</fullName>
    </submittedName>
</protein>
<dbReference type="AlphaFoldDB" id="A0AAW9SPS6"/>
<dbReference type="GO" id="GO:0005829">
    <property type="term" value="C:cytosol"/>
    <property type="evidence" value="ECO:0007669"/>
    <property type="project" value="TreeGrafter"/>
</dbReference>